<dbReference type="Gene3D" id="2.30.30.940">
    <property type="match status" value="1"/>
</dbReference>
<dbReference type="Pfam" id="PF21530">
    <property type="entry name" value="Pif1_2B_dom"/>
    <property type="match status" value="1"/>
</dbReference>
<dbReference type="Proteomes" id="UP001165082">
    <property type="component" value="Unassembled WGS sequence"/>
</dbReference>
<dbReference type="InterPro" id="IPR051055">
    <property type="entry name" value="PIF1_helicase"/>
</dbReference>
<dbReference type="GO" id="GO:0005524">
    <property type="term" value="F:ATP binding"/>
    <property type="evidence" value="ECO:0007669"/>
    <property type="project" value="UniProtKB-KW"/>
</dbReference>
<comment type="similarity">
    <text evidence="1">Belongs to the helicase family.</text>
</comment>
<evidence type="ECO:0000259" key="3">
    <source>
        <dbReference type="PROSITE" id="PS50967"/>
    </source>
</evidence>
<reference evidence="4" key="1">
    <citation type="submission" date="2022-07" db="EMBL/GenBank/DDBJ databases">
        <title>Genome analysis of Parmales, a sister group of diatoms, reveals the evolutionary specialization of diatoms from phago-mixotrophs to photoautotrophs.</title>
        <authorList>
            <person name="Ban H."/>
            <person name="Sato S."/>
            <person name="Yoshikawa S."/>
            <person name="Kazumasa Y."/>
            <person name="Nakamura Y."/>
            <person name="Ichinomiya M."/>
            <person name="Saitoh K."/>
            <person name="Sato N."/>
            <person name="Blanc-Mathieu R."/>
            <person name="Endo H."/>
            <person name="Kuwata A."/>
            <person name="Ogata H."/>
        </authorList>
    </citation>
    <scope>NUCLEOTIDE SEQUENCE</scope>
</reference>
<dbReference type="SMART" id="SM00382">
    <property type="entry name" value="AAA"/>
    <property type="match status" value="1"/>
</dbReference>
<dbReference type="PROSITE" id="PS50967">
    <property type="entry name" value="HRDC"/>
    <property type="match status" value="1"/>
</dbReference>
<feature type="region of interest" description="Disordered" evidence="2">
    <location>
        <begin position="224"/>
        <end position="295"/>
    </location>
</feature>
<dbReference type="EMBL" id="BRXZ01002870">
    <property type="protein sequence ID" value="GMH71900.1"/>
    <property type="molecule type" value="Genomic_DNA"/>
</dbReference>
<dbReference type="GO" id="GO:0006281">
    <property type="term" value="P:DNA repair"/>
    <property type="evidence" value="ECO:0007669"/>
    <property type="project" value="UniProtKB-KW"/>
</dbReference>
<dbReference type="InterPro" id="IPR049163">
    <property type="entry name" value="Pif1-like_2B_dom"/>
</dbReference>
<dbReference type="GO" id="GO:0003676">
    <property type="term" value="F:nucleic acid binding"/>
    <property type="evidence" value="ECO:0007669"/>
    <property type="project" value="InterPro"/>
</dbReference>
<dbReference type="InterPro" id="IPR010285">
    <property type="entry name" value="DNA_helicase_pif1-like_DEAD"/>
</dbReference>
<dbReference type="Gene3D" id="3.40.50.300">
    <property type="entry name" value="P-loop containing nucleotide triphosphate hydrolases"/>
    <property type="match status" value="2"/>
</dbReference>
<dbReference type="SUPFAM" id="SSF52540">
    <property type="entry name" value="P-loop containing nucleoside triphosphate hydrolases"/>
    <property type="match status" value="2"/>
</dbReference>
<dbReference type="Gene3D" id="1.10.150.80">
    <property type="entry name" value="HRDC domain"/>
    <property type="match status" value="1"/>
</dbReference>
<dbReference type="CDD" id="cd18809">
    <property type="entry name" value="SF1_C_RecD"/>
    <property type="match status" value="1"/>
</dbReference>
<keyword evidence="1" id="KW-0378">Hydrolase</keyword>
<dbReference type="PANTHER" id="PTHR47642">
    <property type="entry name" value="ATP-DEPENDENT DNA HELICASE"/>
    <property type="match status" value="1"/>
</dbReference>
<dbReference type="InterPro" id="IPR002121">
    <property type="entry name" value="HRDC_dom"/>
</dbReference>
<dbReference type="InterPro" id="IPR003593">
    <property type="entry name" value="AAA+_ATPase"/>
</dbReference>
<dbReference type="EC" id="5.6.2.3" evidence="1"/>
<keyword evidence="1" id="KW-0067">ATP-binding</keyword>
<dbReference type="AlphaFoldDB" id="A0A9W7EBE6"/>
<sequence length="726" mass="79487">MLKAISRKVARRSISVCSAADIKLAGSEMKAAPSLLSCPRGLSVQTRRTAKYTAHLPSRFTGIHRYKIGRGLHLHLGGRGGKGRSYHCTPGARGLEGGEVGGRDNGTLSDILLEDRLRAYRTSQNLGSKSYLVFTNKMVSDLVARKPTSIKMLLRVKGFGSRRIEKHGPNLTSMIREHVIAGGGVVVEEGEEEEDEEGAIAIDVGDVPFLKSELQSRLLKSIRSKQTAAHGRDSENNRNGADDSNSSDSSYCSDRNDTIANTTANNATTVASTTAISTPSTPSPPPIPPLNSEQSSIVSRILSSPTSSLITGPAGSGKTHVLKHLTHLLSTSGVPTLVCAPTGAAALNVQGTTIHNLLGLNVHDISRGPLLCGRKVASNVAARDKLRDLEVLIVDECSMLSREVLEILEHCLSRVKGGEDVAGGVKVVMVGDFFQLPPVDNSRREDDRWCFLSETWEKMGLGKDENKFFLENVERQEEGDFKEFLNKVRIGDIGEEDVERFNDMVEEKGKVPSDGILPTRLFCLNKNVDHINSLELKNLSSPPVTFEASDSWTEEPPLYSSILKGALVTSLSGEAKQKIQLKVGAQVMLSRNDKREKKLVNGSRGVVVGFDGDKGVKVKFDNGMRRTVRRVEYQRANPNGPGILVRKQVPLQLAWATTIHKSQGSTLTRASLSINDAFDYGQAYVALSRVRGIEGLWLEERMRAGRKRNTEIYLEVEEEERDKAWY</sequence>
<organism evidence="4 5">
    <name type="scientific">Triparma retinervis</name>
    <dbReference type="NCBI Taxonomy" id="2557542"/>
    <lineage>
        <taxon>Eukaryota</taxon>
        <taxon>Sar</taxon>
        <taxon>Stramenopiles</taxon>
        <taxon>Ochrophyta</taxon>
        <taxon>Bolidophyceae</taxon>
        <taxon>Parmales</taxon>
        <taxon>Triparmaceae</taxon>
        <taxon>Triparma</taxon>
    </lineage>
</organism>
<comment type="cofactor">
    <cofactor evidence="1">
        <name>Mg(2+)</name>
        <dbReference type="ChEBI" id="CHEBI:18420"/>
    </cofactor>
</comment>
<keyword evidence="1" id="KW-0234">DNA repair</keyword>
<dbReference type="Pfam" id="PF00570">
    <property type="entry name" value="HRDC"/>
    <property type="match status" value="1"/>
</dbReference>
<comment type="catalytic activity">
    <reaction evidence="1">
        <text>ATP + H2O = ADP + phosphate + H(+)</text>
        <dbReference type="Rhea" id="RHEA:13065"/>
        <dbReference type="ChEBI" id="CHEBI:15377"/>
        <dbReference type="ChEBI" id="CHEBI:15378"/>
        <dbReference type="ChEBI" id="CHEBI:30616"/>
        <dbReference type="ChEBI" id="CHEBI:43474"/>
        <dbReference type="ChEBI" id="CHEBI:456216"/>
        <dbReference type="EC" id="5.6.2.3"/>
    </reaction>
</comment>
<name>A0A9W7EBE6_9STRA</name>
<gene>
    <name evidence="4" type="ORF">TrRE_jg1102</name>
</gene>
<evidence type="ECO:0000256" key="1">
    <source>
        <dbReference type="RuleBase" id="RU363044"/>
    </source>
</evidence>
<dbReference type="GO" id="GO:0016787">
    <property type="term" value="F:hydrolase activity"/>
    <property type="evidence" value="ECO:0007669"/>
    <property type="project" value="UniProtKB-KW"/>
</dbReference>
<dbReference type="InterPro" id="IPR044876">
    <property type="entry name" value="HRDC_dom_sf"/>
</dbReference>
<feature type="compositionally biased region" description="Low complexity" evidence="2">
    <location>
        <begin position="237"/>
        <end position="280"/>
    </location>
</feature>
<proteinExistence type="inferred from homology"/>
<dbReference type="OrthoDB" id="204514at2759"/>
<dbReference type="Pfam" id="PF05970">
    <property type="entry name" value="PIF1"/>
    <property type="match status" value="1"/>
</dbReference>
<keyword evidence="1" id="KW-0547">Nucleotide-binding</keyword>
<keyword evidence="5" id="KW-1185">Reference proteome</keyword>
<keyword evidence="1" id="KW-0233">DNA recombination</keyword>
<keyword evidence="1" id="KW-0227">DNA damage</keyword>
<accession>A0A9W7EBE6</accession>
<evidence type="ECO:0000256" key="2">
    <source>
        <dbReference type="SAM" id="MobiDB-lite"/>
    </source>
</evidence>
<protein>
    <recommendedName>
        <fullName evidence="1">ATP-dependent DNA helicase</fullName>
        <ecNumber evidence="1">5.6.2.3</ecNumber>
    </recommendedName>
</protein>
<keyword evidence="1" id="KW-0347">Helicase</keyword>
<evidence type="ECO:0000313" key="4">
    <source>
        <dbReference type="EMBL" id="GMH71900.1"/>
    </source>
</evidence>
<dbReference type="SUPFAM" id="SSF47819">
    <property type="entry name" value="HRDC-like"/>
    <property type="match status" value="1"/>
</dbReference>
<dbReference type="InterPro" id="IPR027417">
    <property type="entry name" value="P-loop_NTPase"/>
</dbReference>
<dbReference type="GO" id="GO:0006310">
    <property type="term" value="P:DNA recombination"/>
    <property type="evidence" value="ECO:0007669"/>
    <property type="project" value="UniProtKB-KW"/>
</dbReference>
<feature type="domain" description="HRDC" evidence="3">
    <location>
        <begin position="102"/>
        <end position="185"/>
    </location>
</feature>
<dbReference type="GO" id="GO:0000723">
    <property type="term" value="P:telomere maintenance"/>
    <property type="evidence" value="ECO:0007669"/>
    <property type="project" value="InterPro"/>
</dbReference>
<dbReference type="PANTHER" id="PTHR47642:SF7">
    <property type="entry name" value="ATP-DEPENDENT DNA HELICASE PIF1"/>
    <property type="match status" value="1"/>
</dbReference>
<dbReference type="GO" id="GO:0043139">
    <property type="term" value="F:5'-3' DNA helicase activity"/>
    <property type="evidence" value="ECO:0007669"/>
    <property type="project" value="UniProtKB-EC"/>
</dbReference>
<comment type="caution">
    <text evidence="4">The sequence shown here is derived from an EMBL/GenBank/DDBJ whole genome shotgun (WGS) entry which is preliminary data.</text>
</comment>
<evidence type="ECO:0000313" key="5">
    <source>
        <dbReference type="Proteomes" id="UP001165082"/>
    </source>
</evidence>
<dbReference type="InterPro" id="IPR010997">
    <property type="entry name" value="HRDC-like_sf"/>
</dbReference>